<dbReference type="InterPro" id="IPR018392">
    <property type="entry name" value="LysM"/>
</dbReference>
<gene>
    <name evidence="3" type="ORF">HWA77_25440</name>
</gene>
<evidence type="ECO:0000313" key="4">
    <source>
        <dbReference type="Proteomes" id="UP000533429"/>
    </source>
</evidence>
<dbReference type="SUPFAM" id="SSF54106">
    <property type="entry name" value="LysM domain"/>
    <property type="match status" value="1"/>
</dbReference>
<evidence type="ECO:0000256" key="1">
    <source>
        <dbReference type="SAM" id="Coils"/>
    </source>
</evidence>
<dbReference type="PROSITE" id="PS51782">
    <property type="entry name" value="LYSM"/>
    <property type="match status" value="1"/>
</dbReference>
<dbReference type="Proteomes" id="UP000533429">
    <property type="component" value="Unassembled WGS sequence"/>
</dbReference>
<reference evidence="3 4" key="1">
    <citation type="submission" date="2020-06" db="EMBL/GenBank/DDBJ databases">
        <title>Photobacterium damselae subsp. damselae comparative genomics.</title>
        <authorList>
            <person name="Osorio C.R."/>
        </authorList>
    </citation>
    <scope>NUCLEOTIDE SEQUENCE [LARGE SCALE GENOMIC DNA]</scope>
    <source>
        <strain evidence="3 4">TW250/03</strain>
    </source>
</reference>
<dbReference type="InterPro" id="IPR036779">
    <property type="entry name" value="LysM_dom_sf"/>
</dbReference>
<keyword evidence="1" id="KW-0175">Coiled coil</keyword>
<dbReference type="EMBL" id="JABXOR010001649">
    <property type="protein sequence ID" value="NVP03554.1"/>
    <property type="molecule type" value="Genomic_DNA"/>
</dbReference>
<organism evidence="3 4">
    <name type="scientific">Photobacterium damselae subsp. damselae</name>
    <name type="common">Listonella damsela</name>
    <dbReference type="NCBI Taxonomy" id="85581"/>
    <lineage>
        <taxon>Bacteria</taxon>
        <taxon>Pseudomonadati</taxon>
        <taxon>Pseudomonadota</taxon>
        <taxon>Gammaproteobacteria</taxon>
        <taxon>Vibrionales</taxon>
        <taxon>Vibrionaceae</taxon>
        <taxon>Photobacterium</taxon>
    </lineage>
</organism>
<dbReference type="CDD" id="cd00118">
    <property type="entry name" value="LysM"/>
    <property type="match status" value="1"/>
</dbReference>
<comment type="caution">
    <text evidence="3">The sequence shown here is derived from an EMBL/GenBank/DDBJ whole genome shotgun (WGS) entry which is preliminary data.</text>
</comment>
<accession>A0A850R0N9</accession>
<name>A0A850R0N9_PHODD</name>
<evidence type="ECO:0000259" key="2">
    <source>
        <dbReference type="PROSITE" id="PS51782"/>
    </source>
</evidence>
<evidence type="ECO:0000313" key="3">
    <source>
        <dbReference type="EMBL" id="NVP03554.1"/>
    </source>
</evidence>
<dbReference type="Pfam" id="PF01476">
    <property type="entry name" value="LysM"/>
    <property type="match status" value="1"/>
</dbReference>
<feature type="domain" description="LysM" evidence="2">
    <location>
        <begin position="3"/>
        <end position="49"/>
    </location>
</feature>
<feature type="coiled-coil region" evidence="1">
    <location>
        <begin position="222"/>
        <end position="249"/>
    </location>
</feature>
<protein>
    <submittedName>
        <fullName evidence="3">LysM peptidoglycan-binding domain-containing protein</fullName>
    </submittedName>
</protein>
<dbReference type="Gene3D" id="3.10.350.10">
    <property type="entry name" value="LysM domain"/>
    <property type="match status" value="1"/>
</dbReference>
<sequence length="834" mass="93020">MSMTYIIKPGDTLIGIAIDNNISFVELLQLNPQYQQNPDFILIGETVTLPSVQEETSQPDEMVEVPPVLKRPDSATGEVMGRPQCKGIEVHEVVFKTGDSPEHFYAIDQFAKDLLDKEILETEKLINNYKILLDNAPKNNESDDEVIKQHHKRALKCYDIAVKAGALCGRESATSDDNSESEQQNAKYLKSKLEEIKLRKQFVDTYKPWFNETESILKELTSKELMKQMTDLEQQLAKLDKKIKEESSVKQGINQDNFSQKSVYLSPSTTTSLQIIELYIASQGRLVYVRAAFFERETSYWRRAQTTNALRTALSAGNWGAAGQAIIDYIKKGMGESANHSLAGPIEMKLKEWKADGYKAKEWKATQNWVDGAGETVYAASSEAQLLRFAAQASAKGDLNIKEAKFDLGFAADATASLFEGSLKFTSFYPYERGYSLCIDYIDAKKESMRYPLGRVRLHSELTISCLVGGWVQGKAVVTNKPQDIAGVGIVFNPHRNLGISSSGAVGFSAEGFAGGQVGGQLLGSMQWENPSNIGKADFKSLAELKAEGNLALGVGIGGDFQIQLNEGQFEIHCAGRLVFGPGASGGFGTVIDFGALFELATVIWRGADAIGYRVLNCLDEGTYQYLYQAAYGAFVNNAFKNIEQALNSGVMNVSLRWGTRLRDFNDIEYQCSEARLLAKNIIDKNVYSGVSLATLPPETVGMMLNTLVTTYWRNWDESLQEQAICFIFTGYVKSWRKFIEVLSHMNETGTKDSSEKVIFANLNRINAILSGEQQNEFDSWIHTLANVDRIEKIFDVNNIKFIITPYSLGNKFMKEKQVEQQIKEMTNNFMKPL</sequence>
<dbReference type="SMART" id="SM00257">
    <property type="entry name" value="LysM"/>
    <property type="match status" value="1"/>
</dbReference>
<dbReference type="AlphaFoldDB" id="A0A850R0N9"/>
<proteinExistence type="predicted"/>